<evidence type="ECO:0000313" key="1">
    <source>
        <dbReference type="EMBL" id="MBX52742.1"/>
    </source>
</evidence>
<dbReference type="AlphaFoldDB" id="A0A2P2PDD1"/>
<protein>
    <submittedName>
        <fullName evidence="1">Uncharacterized protein</fullName>
    </submittedName>
</protein>
<proteinExistence type="predicted"/>
<dbReference type="EMBL" id="GGEC01072258">
    <property type="protein sequence ID" value="MBX52742.1"/>
    <property type="molecule type" value="Transcribed_RNA"/>
</dbReference>
<reference evidence="1" key="1">
    <citation type="submission" date="2018-02" db="EMBL/GenBank/DDBJ databases">
        <title>Rhizophora mucronata_Transcriptome.</title>
        <authorList>
            <person name="Meera S.P."/>
            <person name="Sreeshan A."/>
            <person name="Augustine A."/>
        </authorList>
    </citation>
    <scope>NUCLEOTIDE SEQUENCE</scope>
    <source>
        <tissue evidence="1">Leaf</tissue>
    </source>
</reference>
<organism evidence="1">
    <name type="scientific">Rhizophora mucronata</name>
    <name type="common">Asiatic mangrove</name>
    <dbReference type="NCBI Taxonomy" id="61149"/>
    <lineage>
        <taxon>Eukaryota</taxon>
        <taxon>Viridiplantae</taxon>
        <taxon>Streptophyta</taxon>
        <taxon>Embryophyta</taxon>
        <taxon>Tracheophyta</taxon>
        <taxon>Spermatophyta</taxon>
        <taxon>Magnoliopsida</taxon>
        <taxon>eudicotyledons</taxon>
        <taxon>Gunneridae</taxon>
        <taxon>Pentapetalae</taxon>
        <taxon>rosids</taxon>
        <taxon>fabids</taxon>
        <taxon>Malpighiales</taxon>
        <taxon>Rhizophoraceae</taxon>
        <taxon>Rhizophora</taxon>
    </lineage>
</organism>
<name>A0A2P2PDD1_RHIMU</name>
<accession>A0A2P2PDD1</accession>
<sequence>MNPSNPHLGSCDSHPFT</sequence>